<evidence type="ECO:0000259" key="9">
    <source>
        <dbReference type="SMART" id="SM00237"/>
    </source>
</evidence>
<reference evidence="10" key="1">
    <citation type="submission" date="2019-10" db="EMBL/GenBank/DDBJ databases">
        <title>Draft genome sequece of Microseira wollei NIES-4236.</title>
        <authorList>
            <person name="Yamaguchi H."/>
            <person name="Suzuki S."/>
            <person name="Kawachi M."/>
        </authorList>
    </citation>
    <scope>NUCLEOTIDE SEQUENCE</scope>
    <source>
        <strain evidence="10">NIES-4236</strain>
    </source>
</reference>
<dbReference type="InterPro" id="IPR001343">
    <property type="entry name" value="Hemolysn_Ca-bd"/>
</dbReference>
<keyword evidence="5" id="KW-0677">Repeat</keyword>
<dbReference type="PANTHER" id="PTHR46682:SF1">
    <property type="entry name" value="ADHESION G-PROTEIN COUPLED RECEPTOR V1"/>
    <property type="match status" value="1"/>
</dbReference>
<evidence type="ECO:0000256" key="8">
    <source>
        <dbReference type="ARBA" id="ARBA00023273"/>
    </source>
</evidence>
<sequence length="1317" mass="134977">MPIFNGTIDTDFLDGTPDADTLIGFAGNDTIFGREANDLLKGEEGDDLLNGNQNEDTVIGGEGNDWVRGGKDNDQLFGDAGNDTLHGDRGNDTAFGGDGNDLLFGDTGVEANFTGNGNDVLYGQLGIDTLFGLGGNDQLFGGDRDDLLSANKGNDIVFGGDGNDLIRGGKDNDLLFGDAGNDIIYGDLGADTLTGGEGNDTFVIGRRFDVPGFRTTGGLNIADADSIIDFTKGQDSFELIGGVTFEDLNIFNGSGTYTGNTIIQDKFTGEYLAILKGINASTFTEPAPIPLVITPTSNGILQFSAPTFSINEDGTPVAAVTITRTDGSSGAISVQVLVNGGSSIGGAPPLAAPKDYDNSFITVNWTDGDTSAKTVTVPIFNDTEVEGNETVNLTLESPTGGATIGTQNTAVLTILDNDTQSRLTPGTLSFTSANYSEREGNSGTTNKIVATIQRTGASDRLVTVQVQLGAGSTATLNDFTNNLPITVTFNPGENSKDVELPIIGDTIAEEDDPINLQLINPTGGASLGTQQTATYTIIDDDIAATDPEIEVLDGEANIADGKGSVKFGSTTVGKDITKSFTVKNIGNADLNLSRINLPNGFSLASGFASSTLAAGTQTTFSVKLDASATGTPSGTLSFGNNDRDENPFDFTLAGTVTDVTVPEIEVLDEENKITDGTTTAIDFGITNVGTAVTRTFTVRNIGSETLNLLDRNLPDGFSWVGKLPSSIAPGGSATFEVQLNATNAGTFNGTLLFTNNDKDESPFDFPIAGIVEPPPTVSITATDAEAAEVGGNTGTYRITRTGNTGNALTVNLAIDDSSTVTSNAGGAFGVDYNFSVSGGGSISGTGANRSLIIPVGQSSVDVTLTPVDDEHAEADETLKLNLASGSYTIDGTNNNATVTIAANDTVVINTKDSVDNYALREGSLRQAMLNAIASPGADLIAFAGAGASGTINLTAALPEISGPHANNTTINAPGANTLTVRRDTGGDYRIFTVRNGVNAAFSNLNIANGRANDGAGILNEGGTVTITNSNFSGNIANNQGGAILNEGGTVSVTNSKLSGNMAANVGSGILNEGGRVSVTNTTISTNNAPNFFGSSITNFRGAFSIANSVLSGNPTSLNRGIHNNFGATLDITNSTIFGNHVTFDSVNIDSGKGAGIFNANNSSVNISNSTISGNSATEGAGVFNLAGTVSAKNTIIAGNTASNLPDLGGTLTSQGYNLIGNPSTAIITGDITGNILNVDAKLGALQDNGGATQTIALLPGSPAINAGDPNFAPPPETDQRGTGFARIRVGRIDIGAFESDFSPIGDPTLIGMPFLLP</sequence>
<dbReference type="GO" id="GO:0016020">
    <property type="term" value="C:membrane"/>
    <property type="evidence" value="ECO:0007669"/>
    <property type="project" value="InterPro"/>
</dbReference>
<evidence type="ECO:0000313" key="10">
    <source>
        <dbReference type="EMBL" id="GET39880.1"/>
    </source>
</evidence>
<evidence type="ECO:0000256" key="1">
    <source>
        <dbReference type="ARBA" id="ARBA00004138"/>
    </source>
</evidence>
<organism evidence="10 11">
    <name type="scientific">Microseira wollei NIES-4236</name>
    <dbReference type="NCBI Taxonomy" id="2530354"/>
    <lineage>
        <taxon>Bacteria</taxon>
        <taxon>Bacillati</taxon>
        <taxon>Cyanobacteriota</taxon>
        <taxon>Cyanophyceae</taxon>
        <taxon>Oscillatoriophycideae</taxon>
        <taxon>Aerosakkonematales</taxon>
        <taxon>Aerosakkonemataceae</taxon>
        <taxon>Microseira</taxon>
    </lineage>
</organism>
<evidence type="ECO:0000256" key="6">
    <source>
        <dbReference type="ARBA" id="ARBA00022837"/>
    </source>
</evidence>
<dbReference type="Gene3D" id="2.60.40.10">
    <property type="entry name" value="Immunoglobulins"/>
    <property type="match status" value="2"/>
</dbReference>
<name>A0AAV3XIB0_9CYAN</name>
<dbReference type="InterPro" id="IPR011049">
    <property type="entry name" value="Serralysin-like_metalloprot_C"/>
</dbReference>
<dbReference type="PANTHER" id="PTHR46682">
    <property type="entry name" value="ADHESION G-PROTEIN COUPLED RECEPTOR V1"/>
    <property type="match status" value="1"/>
</dbReference>
<feature type="domain" description="Calx-beta" evidence="9">
    <location>
        <begin position="290"/>
        <end position="396"/>
    </location>
</feature>
<dbReference type="InterPro" id="IPR003644">
    <property type="entry name" value="Calx_beta"/>
</dbReference>
<dbReference type="NCBIfam" id="NF012200">
    <property type="entry name" value="choice_anch_D"/>
    <property type="match status" value="2"/>
</dbReference>
<dbReference type="GO" id="GO:0005737">
    <property type="term" value="C:cytoplasm"/>
    <property type="evidence" value="ECO:0007669"/>
    <property type="project" value="UniProtKB-SubCell"/>
</dbReference>
<dbReference type="InterPro" id="IPR018511">
    <property type="entry name" value="Hemolysin-typ_Ca-bd_CS"/>
</dbReference>
<keyword evidence="8" id="KW-0966">Cell projection</keyword>
<feature type="domain" description="Calx-beta" evidence="9">
    <location>
        <begin position="410"/>
        <end position="519"/>
    </location>
</feature>
<gene>
    <name evidence="10" type="ORF">MiSe_46520</name>
</gene>
<dbReference type="GO" id="GO:0004930">
    <property type="term" value="F:G protein-coupled receptor activity"/>
    <property type="evidence" value="ECO:0007669"/>
    <property type="project" value="InterPro"/>
</dbReference>
<dbReference type="PRINTS" id="PR00313">
    <property type="entry name" value="CABNDNGRPT"/>
</dbReference>
<dbReference type="InterPro" id="IPR026919">
    <property type="entry name" value="ADGRV1"/>
</dbReference>
<keyword evidence="11" id="KW-1185">Reference proteome</keyword>
<dbReference type="NCBIfam" id="NF041518">
    <property type="entry name" value="choice_anch_Q"/>
    <property type="match status" value="1"/>
</dbReference>
<keyword evidence="3" id="KW-0963">Cytoplasm</keyword>
<comment type="caution">
    <text evidence="10">The sequence shown here is derived from an EMBL/GenBank/DDBJ whole genome shotgun (WGS) entry which is preliminary data.</text>
</comment>
<evidence type="ECO:0000256" key="4">
    <source>
        <dbReference type="ARBA" id="ARBA00022729"/>
    </source>
</evidence>
<dbReference type="Gene3D" id="2.150.10.10">
    <property type="entry name" value="Serralysin-like metalloprotease, C-terminal"/>
    <property type="match status" value="3"/>
</dbReference>
<dbReference type="InterPro" id="IPR059226">
    <property type="entry name" value="Choice_anch_Q_dom"/>
</dbReference>
<dbReference type="InterPro" id="IPR013783">
    <property type="entry name" value="Ig-like_fold"/>
</dbReference>
<dbReference type="SUPFAM" id="SSF141072">
    <property type="entry name" value="CalX-like"/>
    <property type="match status" value="3"/>
</dbReference>
<dbReference type="GO" id="GO:0001965">
    <property type="term" value="F:G-protein alpha-subunit binding"/>
    <property type="evidence" value="ECO:0007669"/>
    <property type="project" value="TreeGrafter"/>
</dbReference>
<keyword evidence="4" id="KW-0732">Signal</keyword>
<dbReference type="Pfam" id="PF00353">
    <property type="entry name" value="HemolysinCabind"/>
    <property type="match status" value="4"/>
</dbReference>
<dbReference type="Pfam" id="PF22544">
    <property type="entry name" value="HYDIN_VesB_CFA65-like_Ig"/>
    <property type="match status" value="1"/>
</dbReference>
<dbReference type="GO" id="GO:0071277">
    <property type="term" value="P:cellular response to calcium ion"/>
    <property type="evidence" value="ECO:0007669"/>
    <property type="project" value="TreeGrafter"/>
</dbReference>
<dbReference type="InterPro" id="IPR038081">
    <property type="entry name" value="CalX-like_sf"/>
</dbReference>
<dbReference type="GO" id="GO:0005509">
    <property type="term" value="F:calcium ion binding"/>
    <property type="evidence" value="ECO:0007669"/>
    <property type="project" value="InterPro"/>
</dbReference>
<dbReference type="SMART" id="SM00237">
    <property type="entry name" value="Calx_beta"/>
    <property type="match status" value="2"/>
</dbReference>
<evidence type="ECO:0000256" key="5">
    <source>
        <dbReference type="ARBA" id="ARBA00022737"/>
    </source>
</evidence>
<proteinExistence type="predicted"/>
<dbReference type="Pfam" id="PF03160">
    <property type="entry name" value="Calx-beta"/>
    <property type="match status" value="2"/>
</dbReference>
<dbReference type="GO" id="GO:0010855">
    <property type="term" value="F:adenylate cyclase inhibitor activity"/>
    <property type="evidence" value="ECO:0007669"/>
    <property type="project" value="TreeGrafter"/>
</dbReference>
<keyword evidence="7" id="KW-0969">Cilium</keyword>
<accession>A0AAV3XIB0</accession>
<dbReference type="Gene3D" id="2.60.40.2030">
    <property type="match status" value="3"/>
</dbReference>
<evidence type="ECO:0000313" key="11">
    <source>
        <dbReference type="Proteomes" id="UP001050975"/>
    </source>
</evidence>
<keyword evidence="6" id="KW-0106">Calcium</keyword>
<dbReference type="Proteomes" id="UP001050975">
    <property type="component" value="Unassembled WGS sequence"/>
</dbReference>
<dbReference type="RefSeq" id="WP_226585536.1">
    <property type="nucleotide sequence ID" value="NZ_BLAY01000076.1"/>
</dbReference>
<evidence type="ECO:0000256" key="2">
    <source>
        <dbReference type="ARBA" id="ARBA00004496"/>
    </source>
</evidence>
<evidence type="ECO:0000256" key="3">
    <source>
        <dbReference type="ARBA" id="ARBA00022490"/>
    </source>
</evidence>
<dbReference type="InterPro" id="IPR053879">
    <property type="entry name" value="HYDIN_VesB_CFA65-like_Ig"/>
</dbReference>
<evidence type="ECO:0000256" key="7">
    <source>
        <dbReference type="ARBA" id="ARBA00023069"/>
    </source>
</evidence>
<protein>
    <recommendedName>
        <fullName evidence="9">Calx-beta domain-containing protein</fullName>
    </recommendedName>
</protein>
<dbReference type="SUPFAM" id="SSF51120">
    <property type="entry name" value="beta-Roll"/>
    <property type="match status" value="2"/>
</dbReference>
<dbReference type="InterPro" id="IPR011050">
    <property type="entry name" value="Pectin_lyase_fold/virulence"/>
</dbReference>
<dbReference type="PROSITE" id="PS00330">
    <property type="entry name" value="HEMOLYSIN_CALCIUM"/>
    <property type="match status" value="1"/>
</dbReference>
<dbReference type="SUPFAM" id="SSF51126">
    <property type="entry name" value="Pectin lyase-like"/>
    <property type="match status" value="1"/>
</dbReference>
<comment type="subcellular location">
    <subcellularLocation>
        <location evidence="1">Cell projection</location>
        <location evidence="1">Cilium</location>
    </subcellularLocation>
    <subcellularLocation>
        <location evidence="2">Cytoplasm</location>
    </subcellularLocation>
</comment>
<dbReference type="EMBL" id="BLAY01000076">
    <property type="protein sequence ID" value="GET39880.1"/>
    <property type="molecule type" value="Genomic_DNA"/>
</dbReference>